<dbReference type="PANTHER" id="PTHR43267:SF1">
    <property type="entry name" value="TRNA THREONYLCARBAMOYLADENOSINE DEHYDRATASE"/>
    <property type="match status" value="1"/>
</dbReference>
<dbReference type="SUPFAM" id="SSF69572">
    <property type="entry name" value="Activating enzymes of the ubiquitin-like proteins"/>
    <property type="match status" value="1"/>
</dbReference>
<dbReference type="Gene3D" id="3.40.50.720">
    <property type="entry name" value="NAD(P)-binding Rossmann-like Domain"/>
    <property type="match status" value="1"/>
</dbReference>
<dbReference type="InterPro" id="IPR045886">
    <property type="entry name" value="ThiF/MoeB/HesA"/>
</dbReference>
<dbReference type="Pfam" id="PF00899">
    <property type="entry name" value="ThiF"/>
    <property type="match status" value="1"/>
</dbReference>
<keyword evidence="3" id="KW-1185">Reference proteome</keyword>
<evidence type="ECO:0000313" key="2">
    <source>
        <dbReference type="EMBL" id="SNT27892.1"/>
    </source>
</evidence>
<sequence>MTGIHTTAPGPTGAAGTGGAPDTFYAAFTERNRGLIPEAAQRALRTAVVLVAGCGSTGGAAVDPLTRLGVQHFVLAEPGAYELNNLNRQHAAHADIGRNKAEVAAERVRAVNPHAVAEVRPEGIRPENAKALLGGCDIVVDGVDVTTPAGWRAKYALHAEAAAQGRPVVSGYDMSGTQYVRYYDYRLGLPPLAGEVTAEQVATESVWELLLRIVPRELVPGDLLADIRAHRDEPDYSVPQLVYTSLLFGVLTARYVVEVLAGRPVREALSLDVHQIVRPQS</sequence>
<dbReference type="RefSeq" id="WP_089226900.1">
    <property type="nucleotide sequence ID" value="NZ_FZOF01000019.1"/>
</dbReference>
<protein>
    <submittedName>
        <fullName evidence="2">ThiF family protein</fullName>
    </submittedName>
</protein>
<gene>
    <name evidence="2" type="ORF">SAMN05216252_11938</name>
</gene>
<dbReference type="GO" id="GO:0061503">
    <property type="term" value="F:tRNA threonylcarbamoyladenosine dehydratase"/>
    <property type="evidence" value="ECO:0007669"/>
    <property type="project" value="TreeGrafter"/>
</dbReference>
<dbReference type="EMBL" id="FZOF01000019">
    <property type="protein sequence ID" value="SNT27892.1"/>
    <property type="molecule type" value="Genomic_DNA"/>
</dbReference>
<dbReference type="Proteomes" id="UP000198280">
    <property type="component" value="Unassembled WGS sequence"/>
</dbReference>
<proteinExistence type="predicted"/>
<evidence type="ECO:0000313" key="3">
    <source>
        <dbReference type="Proteomes" id="UP000198280"/>
    </source>
</evidence>
<dbReference type="PANTHER" id="PTHR43267">
    <property type="entry name" value="TRNA THREONYLCARBAMOYLADENOSINE DEHYDRATASE"/>
    <property type="match status" value="1"/>
</dbReference>
<feature type="domain" description="THIF-type NAD/FAD binding fold" evidence="1">
    <location>
        <begin position="31"/>
        <end position="171"/>
    </location>
</feature>
<reference evidence="2 3" key="1">
    <citation type="submission" date="2017-06" db="EMBL/GenBank/DDBJ databases">
        <authorList>
            <person name="Kim H.J."/>
            <person name="Triplett B.A."/>
        </authorList>
    </citation>
    <scope>NUCLEOTIDE SEQUENCE [LARGE SCALE GENOMIC DNA]</scope>
    <source>
        <strain evidence="2 3">CGMCC 4.1858</strain>
    </source>
</reference>
<dbReference type="GO" id="GO:0061504">
    <property type="term" value="P:cyclic threonylcarbamoyladenosine biosynthetic process"/>
    <property type="evidence" value="ECO:0007669"/>
    <property type="project" value="TreeGrafter"/>
</dbReference>
<organism evidence="2 3">
    <name type="scientific">Actinacidiphila glaucinigra</name>
    <dbReference type="NCBI Taxonomy" id="235986"/>
    <lineage>
        <taxon>Bacteria</taxon>
        <taxon>Bacillati</taxon>
        <taxon>Actinomycetota</taxon>
        <taxon>Actinomycetes</taxon>
        <taxon>Kitasatosporales</taxon>
        <taxon>Streptomycetaceae</taxon>
        <taxon>Actinacidiphila</taxon>
    </lineage>
</organism>
<dbReference type="AlphaFoldDB" id="A0A239LD51"/>
<evidence type="ECO:0000259" key="1">
    <source>
        <dbReference type="Pfam" id="PF00899"/>
    </source>
</evidence>
<name>A0A239LD51_9ACTN</name>
<dbReference type="InterPro" id="IPR035985">
    <property type="entry name" value="Ubiquitin-activating_enz"/>
</dbReference>
<dbReference type="GO" id="GO:0008641">
    <property type="term" value="F:ubiquitin-like modifier activating enzyme activity"/>
    <property type="evidence" value="ECO:0007669"/>
    <property type="project" value="InterPro"/>
</dbReference>
<accession>A0A239LD51</accession>
<dbReference type="InterPro" id="IPR000594">
    <property type="entry name" value="ThiF_NAD_FAD-bd"/>
</dbReference>
<dbReference type="OrthoDB" id="5149792at2"/>